<dbReference type="AlphaFoldDB" id="Q9LCS2"/>
<reference evidence="1" key="1">
    <citation type="submission" date="1999-09" db="EMBL/GenBank/DDBJ databases">
        <title>Identification of IS210 in Azotobacter vinelandii: a novel, functional insertion element member of the IS5 family.</title>
        <authorList>
            <person name="Maldonado R."/>
            <person name="Casadesus J."/>
        </authorList>
    </citation>
    <scope>NUCLEOTIDE SEQUENCE</scope>
    <source>
        <strain evidence="1">UW136</strain>
    </source>
</reference>
<protein>
    <submittedName>
        <fullName evidence="1">Uncharacterized protein ORF2</fullName>
    </submittedName>
</protein>
<organism evidence="1">
    <name type="scientific">Azotobacter vinelandii</name>
    <dbReference type="NCBI Taxonomy" id="354"/>
    <lineage>
        <taxon>Bacteria</taxon>
        <taxon>Pseudomonadati</taxon>
        <taxon>Pseudomonadota</taxon>
        <taxon>Gammaproteobacteria</taxon>
        <taxon>Pseudomonadales</taxon>
        <taxon>Pseudomonadaceae</taxon>
        <taxon>Azotobacter</taxon>
    </lineage>
</organism>
<dbReference type="EMBL" id="AJ249381">
    <property type="protein sequence ID" value="CAB76428.1"/>
    <property type="molecule type" value="Genomic_DNA"/>
</dbReference>
<accession>Q9LCS2</accession>
<proteinExistence type="predicted"/>
<name>Q9LCS2_AZOVI</name>
<gene>
    <name evidence="1" type="primary">ORF2</name>
</gene>
<evidence type="ECO:0000313" key="1">
    <source>
        <dbReference type="EMBL" id="CAB76428.1"/>
    </source>
</evidence>
<sequence>MFDPGSGTGYAFVSCLVPFTDRLAGLALALDRWPPADQLEPALPGSVVIPAIRPEVPAAVAPVEHIHQMQGVGLAGIAHLHAADQLVPAIHADRQLVAEVRLAVLLRPARLDILLPALGGRPFDRHSLLLHHGLLIGRVVLDGRANDAGIDDLPFASPEAVCLQLTLHLGKDPMLDVGLYQALAKDPNRVAVRHSAGVFQPGKTLETHTVEQLKLHLLVGQVEQLLEYQQSRHLLRWIRRPAALGPTGPGSPVVDLGGQGCKVHMLVQ</sequence>